<evidence type="ECO:0000313" key="2">
    <source>
        <dbReference type="EMBL" id="CAH1423458.1"/>
    </source>
</evidence>
<dbReference type="AlphaFoldDB" id="A0AAU9M606"/>
<feature type="region of interest" description="Disordered" evidence="1">
    <location>
        <begin position="24"/>
        <end position="44"/>
    </location>
</feature>
<dbReference type="Proteomes" id="UP001157418">
    <property type="component" value="Unassembled WGS sequence"/>
</dbReference>
<protein>
    <submittedName>
        <fullName evidence="2">Uncharacterized protein</fullName>
    </submittedName>
</protein>
<proteinExistence type="predicted"/>
<gene>
    <name evidence="2" type="ORF">LVIROSA_LOCUS10734</name>
</gene>
<evidence type="ECO:0000256" key="1">
    <source>
        <dbReference type="SAM" id="MobiDB-lite"/>
    </source>
</evidence>
<evidence type="ECO:0000313" key="3">
    <source>
        <dbReference type="Proteomes" id="UP001157418"/>
    </source>
</evidence>
<comment type="caution">
    <text evidence="2">The sequence shown here is derived from an EMBL/GenBank/DDBJ whole genome shotgun (WGS) entry which is preliminary data.</text>
</comment>
<accession>A0AAU9M606</accession>
<organism evidence="2 3">
    <name type="scientific">Lactuca virosa</name>
    <dbReference type="NCBI Taxonomy" id="75947"/>
    <lineage>
        <taxon>Eukaryota</taxon>
        <taxon>Viridiplantae</taxon>
        <taxon>Streptophyta</taxon>
        <taxon>Embryophyta</taxon>
        <taxon>Tracheophyta</taxon>
        <taxon>Spermatophyta</taxon>
        <taxon>Magnoliopsida</taxon>
        <taxon>eudicotyledons</taxon>
        <taxon>Gunneridae</taxon>
        <taxon>Pentapetalae</taxon>
        <taxon>asterids</taxon>
        <taxon>campanulids</taxon>
        <taxon>Asterales</taxon>
        <taxon>Asteraceae</taxon>
        <taxon>Cichorioideae</taxon>
        <taxon>Cichorieae</taxon>
        <taxon>Lactucinae</taxon>
        <taxon>Lactuca</taxon>
    </lineage>
</organism>
<dbReference type="EMBL" id="CAKMRJ010001112">
    <property type="protein sequence ID" value="CAH1423458.1"/>
    <property type="molecule type" value="Genomic_DNA"/>
</dbReference>
<sequence>MVRRVPIVCISKVTSPEFYDLEVQKREGSDEENQSTRLRPSGVYGDVNSGERNEGLKMGCSAPVSFLLHIFCIFEIGSKGSVLCVLLHTKQPLYWGRCNLRWKQENRRKEGCLGSVHLTKRKGKELEQKGAPTFSFVLGPRFMLQRKRFEIEIEGMKMFGVFALQRNPWVFVLVFLTGIRCRKERTMDVCW</sequence>
<reference evidence="2 3" key="1">
    <citation type="submission" date="2022-01" db="EMBL/GenBank/DDBJ databases">
        <authorList>
            <person name="Xiong W."/>
            <person name="Schranz E."/>
        </authorList>
    </citation>
    <scope>NUCLEOTIDE SEQUENCE [LARGE SCALE GENOMIC DNA]</scope>
</reference>
<name>A0AAU9M606_9ASTR</name>
<keyword evidence="3" id="KW-1185">Reference proteome</keyword>